<dbReference type="InterPro" id="IPR025394">
    <property type="entry name" value="DUF4127"/>
</dbReference>
<dbReference type="Pfam" id="PF13552">
    <property type="entry name" value="DUF4127"/>
    <property type="match status" value="1"/>
</dbReference>
<feature type="signal peptide" evidence="1">
    <location>
        <begin position="1"/>
        <end position="27"/>
    </location>
</feature>
<feature type="chain" id="PRO_5022145205" evidence="1">
    <location>
        <begin position="28"/>
        <end position="552"/>
    </location>
</feature>
<dbReference type="RefSeq" id="WP_211366802.1">
    <property type="nucleotide sequence ID" value="NZ_VFPA01000003.1"/>
</dbReference>
<name>A0A543DIE8_9PSEU</name>
<dbReference type="AlphaFoldDB" id="A0A543DIE8"/>
<reference evidence="2 3" key="1">
    <citation type="submission" date="2019-06" db="EMBL/GenBank/DDBJ databases">
        <title>Sequencing the genomes of 1000 actinobacteria strains.</title>
        <authorList>
            <person name="Klenk H.-P."/>
        </authorList>
    </citation>
    <scope>NUCLEOTIDE SEQUENCE [LARGE SCALE GENOMIC DNA]</scope>
    <source>
        <strain evidence="2 3">DSM 45301</strain>
    </source>
</reference>
<evidence type="ECO:0000313" key="3">
    <source>
        <dbReference type="Proteomes" id="UP000315677"/>
    </source>
</evidence>
<dbReference type="EMBL" id="VFPA01000003">
    <property type="protein sequence ID" value="TQM09108.1"/>
    <property type="molecule type" value="Genomic_DNA"/>
</dbReference>
<evidence type="ECO:0000313" key="2">
    <source>
        <dbReference type="EMBL" id="TQM09108.1"/>
    </source>
</evidence>
<organism evidence="2 3">
    <name type="scientific">Pseudonocardia kunmingensis</name>
    <dbReference type="NCBI Taxonomy" id="630975"/>
    <lineage>
        <taxon>Bacteria</taxon>
        <taxon>Bacillati</taxon>
        <taxon>Actinomycetota</taxon>
        <taxon>Actinomycetes</taxon>
        <taxon>Pseudonocardiales</taxon>
        <taxon>Pseudonocardiaceae</taxon>
        <taxon>Pseudonocardia</taxon>
    </lineage>
</organism>
<comment type="caution">
    <text evidence="2">The sequence shown here is derived from an EMBL/GenBank/DDBJ whole genome shotgun (WGS) entry which is preliminary data.</text>
</comment>
<protein>
    <submittedName>
        <fullName evidence="2">Uncharacterized protein DUF4127</fullName>
    </submittedName>
</protein>
<gene>
    <name evidence="2" type="ORF">FB558_4854</name>
</gene>
<keyword evidence="3" id="KW-1185">Reference proteome</keyword>
<dbReference type="Proteomes" id="UP000315677">
    <property type="component" value="Unassembled WGS sequence"/>
</dbReference>
<evidence type="ECO:0000256" key="1">
    <source>
        <dbReference type="SAM" id="SignalP"/>
    </source>
</evidence>
<keyword evidence="1" id="KW-0732">Signal</keyword>
<sequence length="552" mass="59960">MMRRHTFLAAGLAGISTAVLAPTLAWAAPPQRPIAVVPLDDRPVNVYCAAITAAVAGRQVVFPPRDALGRFFQPGDGAAVARWLAAADTREFVISVSMLAYGGLIASRTAEPTLDAARANVEAIRALRRAKPDATILVHDMIQRLALTSKDPELSEYITLIVQWTKLYDQVENLGQEELRAQLDEVRAKIPDAMLDDYLAARGRNHEINTLMVDWVADGTITHLVLSEDDTAPVGLGRAERVELERRVAERGIGDRVEIFPGADEVDALLVARLIPGEAAPSFRLDYSGVPGAQWTAELEGIPFEDNIRRHVATVGGTVGDGEIVLAVNTPSASPERRAADVDAFTARIATHLAAGTPVIVVDPVFVDRADHDLVARLERDVELPRLLSYSGWNTGGNALGLALSHGVARWALLGASGSGLACRTDLGEPGRAHAEYLLYRFVKDDPWKNVIQKDAYAEARARGWNPLSLTAEQKVFFDGWVRERLVPVTRQYFTDHFAGHDLVLGRRGSTTVTARLDDLGEVVVELPWDRLFEVTLEPQVTLSAAAVSPSG</sequence>
<accession>A0A543DIE8</accession>
<proteinExistence type="predicted"/>